<evidence type="ECO:0000259" key="4">
    <source>
        <dbReference type="PROSITE" id="PS50089"/>
    </source>
</evidence>
<dbReference type="GO" id="GO:0061630">
    <property type="term" value="F:ubiquitin protein ligase activity"/>
    <property type="evidence" value="ECO:0007669"/>
    <property type="project" value="TreeGrafter"/>
</dbReference>
<sequence>MSLEHVLLFSNPWLGGIRGSSTILRNITSLSSAIAYSDRITENITTLSTNYAASDGIIQGLLYTPDIDPDDPCSARASQYIPNNATKQENLPPTSYNLIALAPWIDPDCTYSLLTSTRADQLRAFIFYLPGNDTSQPPGADDAVWKLDNSSTGNSWIAKYRYPIYVVPSATGSRMMHELSLYSGNLTQVPYGANITELYHPDSADYVRIWTELRVSFDNTPLPIWAYVLIICGVVLLILGSTSLMMHWIQNRRRASLRRRVKSGEVDLEALGVKRLTVPPEHILNFPLFTYNYDPPTSPMSPTSPYPEDVKAAYTATSSHGAFPRGSILPTDYQPKCHICLDDFESKVTIIRELTCGHIFHPECIDEFLGEISSLCPICKKSMLPRGYAPKITNGMVRRERATRRLRPRIVAPATSEEPRQRVDSWGSTVKRHLRSAPSSPTLSKHPVIELPERAKDPETARQRMRELADPIDDRSDDGNPPWKRAVAKVFPWP</sequence>
<dbReference type="GO" id="GO:0006511">
    <property type="term" value="P:ubiquitin-dependent protein catabolic process"/>
    <property type="evidence" value="ECO:0007669"/>
    <property type="project" value="TreeGrafter"/>
</dbReference>
<dbReference type="InterPro" id="IPR051826">
    <property type="entry name" value="E3_ubiquitin-ligase_domain"/>
</dbReference>
<dbReference type="Pfam" id="PF13639">
    <property type="entry name" value="zf-RING_2"/>
    <property type="match status" value="1"/>
</dbReference>
<keyword evidence="6" id="KW-1185">Reference proteome</keyword>
<feature type="transmembrane region" description="Helical" evidence="3">
    <location>
        <begin position="224"/>
        <end position="249"/>
    </location>
</feature>
<dbReference type="InterPro" id="IPR013083">
    <property type="entry name" value="Znf_RING/FYVE/PHD"/>
</dbReference>
<name>A0A9Q0APW3_9PEZI</name>
<accession>A0A9Q0APW3</accession>
<protein>
    <recommendedName>
        <fullName evidence="4">RING-type domain-containing protein</fullName>
    </recommendedName>
</protein>
<organism evidence="5 6">
    <name type="scientific">Neoarthrinium moseri</name>
    <dbReference type="NCBI Taxonomy" id="1658444"/>
    <lineage>
        <taxon>Eukaryota</taxon>
        <taxon>Fungi</taxon>
        <taxon>Dikarya</taxon>
        <taxon>Ascomycota</taxon>
        <taxon>Pezizomycotina</taxon>
        <taxon>Sordariomycetes</taxon>
        <taxon>Xylariomycetidae</taxon>
        <taxon>Amphisphaeriales</taxon>
        <taxon>Apiosporaceae</taxon>
        <taxon>Neoarthrinium</taxon>
    </lineage>
</organism>
<gene>
    <name evidence="5" type="ORF">JX265_006029</name>
</gene>
<dbReference type="PANTHER" id="PTHR22765">
    <property type="entry name" value="RING FINGER AND PROTEASE ASSOCIATED DOMAIN-CONTAINING"/>
    <property type="match status" value="1"/>
</dbReference>
<dbReference type="Proteomes" id="UP000829685">
    <property type="component" value="Unassembled WGS sequence"/>
</dbReference>
<evidence type="ECO:0000313" key="5">
    <source>
        <dbReference type="EMBL" id="KAI1870989.1"/>
    </source>
</evidence>
<evidence type="ECO:0000256" key="3">
    <source>
        <dbReference type="SAM" id="Phobius"/>
    </source>
</evidence>
<reference evidence="5" key="1">
    <citation type="submission" date="2021-03" db="EMBL/GenBank/DDBJ databases">
        <title>Revisited historic fungal species revealed as producer of novel bioactive compounds through whole genome sequencing and comparative genomics.</title>
        <authorList>
            <person name="Vignolle G.A."/>
            <person name="Hochenegger N."/>
            <person name="Mach R.L."/>
            <person name="Mach-Aigner A.R."/>
            <person name="Javad Rahimi M."/>
            <person name="Salim K.A."/>
            <person name="Chan C.M."/>
            <person name="Lim L.B.L."/>
            <person name="Cai F."/>
            <person name="Druzhinina I.S."/>
            <person name="U'Ren J.M."/>
            <person name="Derntl C."/>
        </authorList>
    </citation>
    <scope>NUCLEOTIDE SEQUENCE</scope>
    <source>
        <strain evidence="5">TUCIM 5799</strain>
    </source>
</reference>
<dbReference type="EMBL" id="JAFIMR010000013">
    <property type="protein sequence ID" value="KAI1870989.1"/>
    <property type="molecule type" value="Genomic_DNA"/>
</dbReference>
<evidence type="ECO:0000256" key="1">
    <source>
        <dbReference type="PROSITE-ProRule" id="PRU00175"/>
    </source>
</evidence>
<keyword evidence="1" id="KW-0479">Metal-binding</keyword>
<keyword evidence="1" id="KW-0862">Zinc</keyword>
<dbReference type="GO" id="GO:0008270">
    <property type="term" value="F:zinc ion binding"/>
    <property type="evidence" value="ECO:0007669"/>
    <property type="project" value="UniProtKB-KW"/>
</dbReference>
<proteinExistence type="predicted"/>
<dbReference type="Gene3D" id="3.30.40.10">
    <property type="entry name" value="Zinc/RING finger domain, C3HC4 (zinc finger)"/>
    <property type="match status" value="1"/>
</dbReference>
<dbReference type="GO" id="GO:0005737">
    <property type="term" value="C:cytoplasm"/>
    <property type="evidence" value="ECO:0007669"/>
    <property type="project" value="TreeGrafter"/>
</dbReference>
<dbReference type="AlphaFoldDB" id="A0A9Q0APW3"/>
<dbReference type="OrthoDB" id="21204at2759"/>
<evidence type="ECO:0000256" key="2">
    <source>
        <dbReference type="SAM" id="MobiDB-lite"/>
    </source>
</evidence>
<comment type="caution">
    <text evidence="5">The sequence shown here is derived from an EMBL/GenBank/DDBJ whole genome shotgun (WGS) entry which is preliminary data.</text>
</comment>
<feature type="region of interest" description="Disordered" evidence="2">
    <location>
        <begin position="413"/>
        <end position="486"/>
    </location>
</feature>
<keyword evidence="1" id="KW-0863">Zinc-finger</keyword>
<dbReference type="PANTHER" id="PTHR22765:SF413">
    <property type="entry name" value="FINGER DOMAIN PROTEIN, PUTATIVE (AFU_ORTHOLOGUE AFUA_1G04600)-RELATED"/>
    <property type="match status" value="1"/>
</dbReference>
<keyword evidence="3" id="KW-1133">Transmembrane helix</keyword>
<dbReference type="InterPro" id="IPR001841">
    <property type="entry name" value="Znf_RING"/>
</dbReference>
<evidence type="ECO:0000313" key="6">
    <source>
        <dbReference type="Proteomes" id="UP000829685"/>
    </source>
</evidence>
<dbReference type="SMART" id="SM00184">
    <property type="entry name" value="RING"/>
    <property type="match status" value="1"/>
</dbReference>
<dbReference type="PROSITE" id="PS50089">
    <property type="entry name" value="ZF_RING_2"/>
    <property type="match status" value="1"/>
</dbReference>
<feature type="domain" description="RING-type" evidence="4">
    <location>
        <begin position="337"/>
        <end position="380"/>
    </location>
</feature>
<keyword evidence="3" id="KW-0472">Membrane</keyword>
<dbReference type="SUPFAM" id="SSF57850">
    <property type="entry name" value="RING/U-box"/>
    <property type="match status" value="1"/>
</dbReference>
<keyword evidence="3" id="KW-0812">Transmembrane</keyword>
<feature type="compositionally biased region" description="Basic and acidic residues" evidence="2">
    <location>
        <begin position="447"/>
        <end position="478"/>
    </location>
</feature>